<comment type="similarity">
    <text evidence="5">Belongs to the protein kinase superfamily. Ser/Thr protein kinase family. GCN2 subfamily.</text>
</comment>
<evidence type="ECO:0000313" key="10">
    <source>
        <dbReference type="Proteomes" id="UP000728032"/>
    </source>
</evidence>
<evidence type="ECO:0000256" key="7">
    <source>
        <dbReference type="RuleBase" id="RU000304"/>
    </source>
</evidence>
<dbReference type="InterPro" id="IPR011009">
    <property type="entry name" value="Kinase-like_dom_sf"/>
</dbReference>
<proteinExistence type="inferred from homology"/>
<keyword evidence="4 6" id="KW-0067">ATP-binding</keyword>
<dbReference type="PROSITE" id="PS50011">
    <property type="entry name" value="PROTEIN_KINASE_DOM"/>
    <property type="match status" value="1"/>
</dbReference>
<dbReference type="InterPro" id="IPR050339">
    <property type="entry name" value="CC_SR_Kinase"/>
</dbReference>
<dbReference type="GO" id="GO:0005737">
    <property type="term" value="C:cytoplasm"/>
    <property type="evidence" value="ECO:0007669"/>
    <property type="project" value="TreeGrafter"/>
</dbReference>
<dbReference type="InterPro" id="IPR008271">
    <property type="entry name" value="Ser/Thr_kinase_AS"/>
</dbReference>
<evidence type="ECO:0000256" key="5">
    <source>
        <dbReference type="ARBA" id="ARBA00037982"/>
    </source>
</evidence>
<evidence type="ECO:0000313" key="9">
    <source>
        <dbReference type="EMBL" id="CAD7651982.1"/>
    </source>
</evidence>
<keyword evidence="3" id="KW-0418">Kinase</keyword>
<keyword evidence="7" id="KW-0723">Serine/threonine-protein kinase</keyword>
<protein>
    <recommendedName>
        <fullName evidence="8">Protein kinase domain-containing protein</fullName>
    </recommendedName>
</protein>
<sequence length="207" mass="23702">TSLLLNEKIKNNFDSLELIGSGSFGEVYKVRQKATSNFYAIKITELRPAAIKELQLLTHVQSVFVVKLESFWSENCNIFIQMEYCHENLKNVLESRHAAFNRDRNTLIKLIEGVNYLHKMNLAVIHRDLKPDNILISYNTIDTKRFIKLADFGLATYHAESNMEHTEGVGAPAYTPYEVYNGVYGSKRDIYSLGVIGQKLFEIEFNG</sequence>
<dbReference type="SMART" id="SM00220">
    <property type="entry name" value="S_TKc"/>
    <property type="match status" value="1"/>
</dbReference>
<dbReference type="EMBL" id="OC919868">
    <property type="protein sequence ID" value="CAD7651982.1"/>
    <property type="molecule type" value="Genomic_DNA"/>
</dbReference>
<dbReference type="PROSITE" id="PS00107">
    <property type="entry name" value="PROTEIN_KINASE_ATP"/>
    <property type="match status" value="1"/>
</dbReference>
<keyword evidence="1" id="KW-0808">Transferase</keyword>
<dbReference type="GO" id="GO:0005634">
    <property type="term" value="C:nucleus"/>
    <property type="evidence" value="ECO:0007669"/>
    <property type="project" value="TreeGrafter"/>
</dbReference>
<organism evidence="9">
    <name type="scientific">Oppiella nova</name>
    <dbReference type="NCBI Taxonomy" id="334625"/>
    <lineage>
        <taxon>Eukaryota</taxon>
        <taxon>Metazoa</taxon>
        <taxon>Ecdysozoa</taxon>
        <taxon>Arthropoda</taxon>
        <taxon>Chelicerata</taxon>
        <taxon>Arachnida</taxon>
        <taxon>Acari</taxon>
        <taxon>Acariformes</taxon>
        <taxon>Sarcoptiformes</taxon>
        <taxon>Oribatida</taxon>
        <taxon>Brachypylina</taxon>
        <taxon>Oppioidea</taxon>
        <taxon>Oppiidae</taxon>
        <taxon>Oppiella</taxon>
    </lineage>
</organism>
<evidence type="ECO:0000259" key="8">
    <source>
        <dbReference type="PROSITE" id="PS50011"/>
    </source>
</evidence>
<feature type="non-terminal residue" evidence="9">
    <location>
        <position position="1"/>
    </location>
</feature>
<dbReference type="EMBL" id="CAJPVJ010005043">
    <property type="protein sequence ID" value="CAG2169166.1"/>
    <property type="molecule type" value="Genomic_DNA"/>
</dbReference>
<dbReference type="OrthoDB" id="541276at2759"/>
<dbReference type="GO" id="GO:0005524">
    <property type="term" value="F:ATP binding"/>
    <property type="evidence" value="ECO:0007669"/>
    <property type="project" value="UniProtKB-UniRule"/>
</dbReference>
<evidence type="ECO:0000256" key="2">
    <source>
        <dbReference type="ARBA" id="ARBA00022741"/>
    </source>
</evidence>
<feature type="non-terminal residue" evidence="9">
    <location>
        <position position="207"/>
    </location>
</feature>
<evidence type="ECO:0000256" key="6">
    <source>
        <dbReference type="PROSITE-ProRule" id="PRU10141"/>
    </source>
</evidence>
<dbReference type="AlphaFoldDB" id="A0A7R9QP50"/>
<evidence type="ECO:0000256" key="4">
    <source>
        <dbReference type="ARBA" id="ARBA00022840"/>
    </source>
</evidence>
<gene>
    <name evidence="9" type="ORF">ONB1V03_LOCUS8650</name>
</gene>
<dbReference type="Pfam" id="PF00069">
    <property type="entry name" value="Pkinase"/>
    <property type="match status" value="1"/>
</dbReference>
<dbReference type="PROSITE" id="PS00108">
    <property type="entry name" value="PROTEIN_KINASE_ST"/>
    <property type="match status" value="1"/>
</dbReference>
<feature type="domain" description="Protein kinase" evidence="8">
    <location>
        <begin position="13"/>
        <end position="207"/>
    </location>
</feature>
<dbReference type="CDD" id="cd00180">
    <property type="entry name" value="PKc"/>
    <property type="match status" value="1"/>
</dbReference>
<evidence type="ECO:0000256" key="3">
    <source>
        <dbReference type="ARBA" id="ARBA00022777"/>
    </source>
</evidence>
<dbReference type="Gene3D" id="1.10.510.10">
    <property type="entry name" value="Transferase(Phosphotransferase) domain 1"/>
    <property type="match status" value="1"/>
</dbReference>
<reference evidence="9" key="1">
    <citation type="submission" date="2020-11" db="EMBL/GenBank/DDBJ databases">
        <authorList>
            <person name="Tran Van P."/>
        </authorList>
    </citation>
    <scope>NUCLEOTIDE SEQUENCE</scope>
</reference>
<feature type="binding site" evidence="6">
    <location>
        <position position="52"/>
    </location>
    <ligand>
        <name>ATP</name>
        <dbReference type="ChEBI" id="CHEBI:30616"/>
    </ligand>
</feature>
<dbReference type="PANTHER" id="PTHR11042">
    <property type="entry name" value="EUKARYOTIC TRANSLATION INITIATION FACTOR 2-ALPHA KINASE EIF2-ALPHA KINASE -RELATED"/>
    <property type="match status" value="1"/>
</dbReference>
<dbReference type="InterPro" id="IPR017441">
    <property type="entry name" value="Protein_kinase_ATP_BS"/>
</dbReference>
<dbReference type="GO" id="GO:0004674">
    <property type="term" value="F:protein serine/threonine kinase activity"/>
    <property type="evidence" value="ECO:0007669"/>
    <property type="project" value="UniProtKB-KW"/>
</dbReference>
<accession>A0A7R9QP50</accession>
<dbReference type="SUPFAM" id="SSF56112">
    <property type="entry name" value="Protein kinase-like (PK-like)"/>
    <property type="match status" value="1"/>
</dbReference>
<keyword evidence="10" id="KW-1185">Reference proteome</keyword>
<dbReference type="Proteomes" id="UP000728032">
    <property type="component" value="Unassembled WGS sequence"/>
</dbReference>
<dbReference type="InterPro" id="IPR000719">
    <property type="entry name" value="Prot_kinase_dom"/>
</dbReference>
<keyword evidence="2 6" id="KW-0547">Nucleotide-binding</keyword>
<name>A0A7R9QP50_9ACAR</name>
<evidence type="ECO:0000256" key="1">
    <source>
        <dbReference type="ARBA" id="ARBA00022679"/>
    </source>
</evidence>